<gene>
    <name evidence="1" type="ORF">pdam_00019980</name>
</gene>
<name>A0A3M6TWR8_POCDA</name>
<sequence length="166" mass="18027">MLCSLRSPKQLVVLTVEKVGHTMPRLGVLLGIKSAAPAKNIGIIRSIVEVLRKVSLRREAEHIEKETGIRDVKIPSPNDPLTEKLLANNSVTLKTSRALKGEAIDLNTESSPPSCIPVSVQESTGSPVTPVEVLTSLLNLCFEDLHMCLCPQKDSPRDSINDDSLI</sequence>
<dbReference type="AlphaFoldDB" id="A0A3M6TWR8"/>
<organism evidence="1 2">
    <name type="scientific">Pocillopora damicornis</name>
    <name type="common">Cauliflower coral</name>
    <name type="synonym">Millepora damicornis</name>
    <dbReference type="NCBI Taxonomy" id="46731"/>
    <lineage>
        <taxon>Eukaryota</taxon>
        <taxon>Metazoa</taxon>
        <taxon>Cnidaria</taxon>
        <taxon>Anthozoa</taxon>
        <taxon>Hexacorallia</taxon>
        <taxon>Scleractinia</taxon>
        <taxon>Astrocoeniina</taxon>
        <taxon>Pocilloporidae</taxon>
        <taxon>Pocillopora</taxon>
    </lineage>
</organism>
<evidence type="ECO:0000313" key="1">
    <source>
        <dbReference type="EMBL" id="RMX45699.1"/>
    </source>
</evidence>
<evidence type="ECO:0000313" key="2">
    <source>
        <dbReference type="Proteomes" id="UP000275408"/>
    </source>
</evidence>
<dbReference type="EMBL" id="RCHS01002791">
    <property type="protein sequence ID" value="RMX45699.1"/>
    <property type="molecule type" value="Genomic_DNA"/>
</dbReference>
<accession>A0A3M6TWR8</accession>
<reference evidence="1 2" key="1">
    <citation type="journal article" date="2018" name="Sci. Rep.">
        <title>Comparative analysis of the Pocillopora damicornis genome highlights role of immune system in coral evolution.</title>
        <authorList>
            <person name="Cunning R."/>
            <person name="Bay R.A."/>
            <person name="Gillette P."/>
            <person name="Baker A.C."/>
            <person name="Traylor-Knowles N."/>
        </authorList>
    </citation>
    <scope>NUCLEOTIDE SEQUENCE [LARGE SCALE GENOMIC DNA]</scope>
    <source>
        <strain evidence="1">RSMAS</strain>
        <tissue evidence="1">Whole animal</tissue>
    </source>
</reference>
<dbReference type="Proteomes" id="UP000275408">
    <property type="component" value="Unassembled WGS sequence"/>
</dbReference>
<proteinExistence type="predicted"/>
<keyword evidence="2" id="KW-1185">Reference proteome</keyword>
<comment type="caution">
    <text evidence="1">The sequence shown here is derived from an EMBL/GenBank/DDBJ whole genome shotgun (WGS) entry which is preliminary data.</text>
</comment>
<protein>
    <submittedName>
        <fullName evidence="1">Uncharacterized protein</fullName>
    </submittedName>
</protein>